<dbReference type="Proteomes" id="UP000314982">
    <property type="component" value="Unassembled WGS sequence"/>
</dbReference>
<dbReference type="Gene3D" id="1.25.40.950">
    <property type="match status" value="1"/>
</dbReference>
<feature type="repeat" description="ANK" evidence="7">
    <location>
        <begin position="510"/>
        <end position="545"/>
    </location>
</feature>
<feature type="repeat" description="ANK" evidence="7">
    <location>
        <begin position="546"/>
        <end position="578"/>
    </location>
</feature>
<keyword evidence="6 7" id="KW-0040">ANK repeat</keyword>
<protein>
    <submittedName>
        <fullName evidence="11">ArfGAP with SH3 domain, ankyrin repeat and PH domain 3</fullName>
    </submittedName>
</protein>
<evidence type="ECO:0000256" key="2">
    <source>
        <dbReference type="ARBA" id="ARBA00022490"/>
    </source>
</evidence>
<dbReference type="InterPro" id="IPR001164">
    <property type="entry name" value="ArfGAP_dom"/>
</dbReference>
<dbReference type="InterPro" id="IPR001849">
    <property type="entry name" value="PH_domain"/>
</dbReference>
<reference evidence="11" key="2">
    <citation type="submission" date="2025-08" db="UniProtKB">
        <authorList>
            <consortium name="Ensembl"/>
        </authorList>
    </citation>
    <scope>IDENTIFICATION</scope>
</reference>
<dbReference type="Gene3D" id="2.30.29.30">
    <property type="entry name" value="Pleckstrin-homology domain (PH domain)/Phosphotyrosine-binding domain (PTB)"/>
    <property type="match status" value="1"/>
</dbReference>
<evidence type="ECO:0000259" key="9">
    <source>
        <dbReference type="PROSITE" id="PS50003"/>
    </source>
</evidence>
<dbReference type="Gene3D" id="1.25.40.20">
    <property type="entry name" value="Ankyrin repeat-containing domain"/>
    <property type="match status" value="1"/>
</dbReference>
<dbReference type="PROSITE" id="PS50115">
    <property type="entry name" value="ARFGAP"/>
    <property type="match status" value="1"/>
</dbReference>
<dbReference type="Pfam" id="PF00169">
    <property type="entry name" value="PH"/>
    <property type="match status" value="1"/>
</dbReference>
<dbReference type="InterPro" id="IPR002110">
    <property type="entry name" value="Ankyrin_rpt"/>
</dbReference>
<dbReference type="PROSITE" id="PS50297">
    <property type="entry name" value="ANK_REP_REGION"/>
    <property type="match status" value="1"/>
</dbReference>
<dbReference type="InterPro" id="IPR004148">
    <property type="entry name" value="BAR_dom"/>
</dbReference>
<keyword evidence="3" id="KW-0479">Metal-binding</keyword>
<keyword evidence="5" id="KW-0862">Zinc</keyword>
<evidence type="ECO:0000256" key="7">
    <source>
        <dbReference type="PROSITE-ProRule" id="PRU00023"/>
    </source>
</evidence>
<dbReference type="GeneTree" id="ENSGT00940000165326"/>
<dbReference type="InterPro" id="IPR038508">
    <property type="entry name" value="ArfGAP_dom_sf"/>
</dbReference>
<dbReference type="AlphaFoldDB" id="A0A4W5N6A6"/>
<dbReference type="PANTHER" id="PTHR45854:SF1">
    <property type="entry name" value="ARF-GAP WITH SH3 DOMAIN, ANK REPEAT AND PH DOMAIN-CONTAINING PROTEIN 3"/>
    <property type="match status" value="1"/>
</dbReference>
<dbReference type="Pfam" id="PF12796">
    <property type="entry name" value="Ank_2"/>
    <property type="match status" value="1"/>
</dbReference>
<organism evidence="11 12">
    <name type="scientific">Hucho hucho</name>
    <name type="common">huchen</name>
    <dbReference type="NCBI Taxonomy" id="62062"/>
    <lineage>
        <taxon>Eukaryota</taxon>
        <taxon>Metazoa</taxon>
        <taxon>Chordata</taxon>
        <taxon>Craniata</taxon>
        <taxon>Vertebrata</taxon>
        <taxon>Euteleostomi</taxon>
        <taxon>Actinopterygii</taxon>
        <taxon>Neopterygii</taxon>
        <taxon>Teleostei</taxon>
        <taxon>Protacanthopterygii</taxon>
        <taxon>Salmoniformes</taxon>
        <taxon>Salmonidae</taxon>
        <taxon>Salmoninae</taxon>
        <taxon>Hucho</taxon>
    </lineage>
</organism>
<evidence type="ECO:0000256" key="4">
    <source>
        <dbReference type="ARBA" id="ARBA00022737"/>
    </source>
</evidence>
<sequence length="789" mass="89430">CVSYKINRVNLGHAENKEQYIDVLENLGNSHLTQDNNEVSTGFLNLAVFTREVTALFKNLVQNLNNIISFPLENVLKSELRDGRLVSNWGCKIPVTFPIFGKLEKERREKSRQLGLIKTEGYNVTEDMERERRTFQLQMCEYLLKIQELKVRQGPDLLQSLIKYFQAQLNFFQDGLKAAENLSPFVEKLAASVHTVISILCVLSTCFSVSFEYLNRKNSGNGYSIHQPQGNKKYGTEKSGFLQKRSDGIRKVWQKRKCGVKYGCLTISHSTINRPPAKLNLLTCQVRPNPEERRTFDLVTHNRTYHFQAEDEQECMIWVSVLQNSKEEALNTALGGDQLQFQDSGLQELARAVITELRRMPGNEACADCGAHDPTWLSTNLGILTCIECSGIHRELGVHYSRIQSLTLDMLSTSELLLAVSIGNTRFNDIMEASLPNDSIKPLPQSDMNARKEYIVAKYAERRYVLRRDRDREEGEPWRVYDAVRSRDLTALLQLYAQGEDLAKPLAQPEGQTALHLAVRLEDRSSLALVDFLIQNSGCLEKRTREGNTALHYSAQHHKTECLKLLLKGKAVLHTVNSSGETALDIARRLQHSQCVELLELAQSGKFNSQIHVEYMWETQSQDLYDSEDELDERVHTHTPSEHDLDERISTHTVQPTTVQPIHWGRKPWTWSAVGISCFLTDLEDQASLVIKKMNVSPSSPKVSFLPRNLRSSLPYNGGVGASPSRWSFANAPVACKTYENVDFLYRNPPANSAPSGILKPPPPLPAKAIMRGEPQRERDTHTHTHTHT</sequence>
<dbReference type="SMART" id="SM00105">
    <property type="entry name" value="ArfGap"/>
    <property type="match status" value="1"/>
</dbReference>
<proteinExistence type="predicted"/>
<dbReference type="GO" id="GO:0008270">
    <property type="term" value="F:zinc ion binding"/>
    <property type="evidence" value="ECO:0007669"/>
    <property type="project" value="UniProtKB-KW"/>
</dbReference>
<keyword evidence="8" id="KW-0863">Zinc-finger</keyword>
<dbReference type="InterPro" id="IPR043593">
    <property type="entry name" value="ASAP"/>
</dbReference>
<dbReference type="Gene3D" id="1.10.220.150">
    <property type="entry name" value="Arf GTPase activating protein"/>
    <property type="match status" value="1"/>
</dbReference>
<dbReference type="InterPro" id="IPR037278">
    <property type="entry name" value="ARFGAP/RecO"/>
</dbReference>
<dbReference type="SUPFAM" id="SSF50729">
    <property type="entry name" value="PH domain-like"/>
    <property type="match status" value="1"/>
</dbReference>
<evidence type="ECO:0000256" key="1">
    <source>
        <dbReference type="ARBA" id="ARBA00004496"/>
    </source>
</evidence>
<accession>A0A4W5N6A6</accession>
<dbReference type="CDD" id="cd13251">
    <property type="entry name" value="PH_ASAP"/>
    <property type="match status" value="1"/>
</dbReference>
<dbReference type="PROSITE" id="PS50003">
    <property type="entry name" value="PH_DOMAIN"/>
    <property type="match status" value="1"/>
</dbReference>
<dbReference type="SUPFAM" id="SSF48403">
    <property type="entry name" value="Ankyrin repeat"/>
    <property type="match status" value="1"/>
</dbReference>
<dbReference type="GO" id="GO:0005737">
    <property type="term" value="C:cytoplasm"/>
    <property type="evidence" value="ECO:0007669"/>
    <property type="project" value="UniProtKB-SubCell"/>
</dbReference>
<feature type="domain" description="PH" evidence="9">
    <location>
        <begin position="235"/>
        <end position="327"/>
    </location>
</feature>
<keyword evidence="2" id="KW-0963">Cytoplasm</keyword>
<reference evidence="12" key="1">
    <citation type="submission" date="2018-06" db="EMBL/GenBank/DDBJ databases">
        <title>Genome assembly of Danube salmon.</title>
        <authorList>
            <person name="Macqueen D.J."/>
            <person name="Gundappa M.K."/>
        </authorList>
    </citation>
    <scope>NUCLEOTIDE SEQUENCE [LARGE SCALE GENOMIC DNA]</scope>
</reference>
<reference evidence="11" key="3">
    <citation type="submission" date="2025-09" db="UniProtKB">
        <authorList>
            <consortium name="Ensembl"/>
        </authorList>
    </citation>
    <scope>IDENTIFICATION</scope>
</reference>
<dbReference type="SMART" id="SM00248">
    <property type="entry name" value="ANK"/>
    <property type="match status" value="3"/>
</dbReference>
<dbReference type="FunFam" id="2.30.29.30:FF:000012">
    <property type="entry name" value="Arf-GAP with SH3 domain, ANK repeat and PH domain-containing protein 2"/>
    <property type="match status" value="1"/>
</dbReference>
<evidence type="ECO:0000313" key="11">
    <source>
        <dbReference type="Ensembl" id="ENSHHUP00000045493.1"/>
    </source>
</evidence>
<dbReference type="InterPro" id="IPR036770">
    <property type="entry name" value="Ankyrin_rpt-contain_sf"/>
</dbReference>
<evidence type="ECO:0000259" key="10">
    <source>
        <dbReference type="PROSITE" id="PS50115"/>
    </source>
</evidence>
<dbReference type="SMART" id="SM00233">
    <property type="entry name" value="PH"/>
    <property type="match status" value="1"/>
</dbReference>
<dbReference type="Pfam" id="PF16746">
    <property type="entry name" value="BAR_3"/>
    <property type="match status" value="1"/>
</dbReference>
<dbReference type="SUPFAM" id="SSF57863">
    <property type="entry name" value="ArfGap/RecO-like zinc finger"/>
    <property type="match status" value="1"/>
</dbReference>
<dbReference type="InterPro" id="IPR037844">
    <property type="entry name" value="PH_ASAP"/>
</dbReference>
<evidence type="ECO:0000256" key="5">
    <source>
        <dbReference type="ARBA" id="ARBA00022833"/>
    </source>
</evidence>
<dbReference type="SUPFAM" id="SSF103657">
    <property type="entry name" value="BAR/IMD domain-like"/>
    <property type="match status" value="1"/>
</dbReference>
<dbReference type="FunFam" id="1.25.40.20:FF:000006">
    <property type="entry name" value="Arf-GAP with SH3 domain, ANK repeat and PH domain-containing protein 2"/>
    <property type="match status" value="1"/>
</dbReference>
<comment type="subcellular location">
    <subcellularLocation>
        <location evidence="1">Cytoplasm</location>
    </subcellularLocation>
</comment>
<dbReference type="PRINTS" id="PR00405">
    <property type="entry name" value="REVINTRACTNG"/>
</dbReference>
<dbReference type="Gene3D" id="1.20.1270.60">
    <property type="entry name" value="Arfaptin homology (AH) domain/BAR domain"/>
    <property type="match status" value="2"/>
</dbReference>
<dbReference type="InterPro" id="IPR011993">
    <property type="entry name" value="PH-like_dom_sf"/>
</dbReference>
<dbReference type="GO" id="GO:0005096">
    <property type="term" value="F:GTPase activator activity"/>
    <property type="evidence" value="ECO:0007669"/>
    <property type="project" value="InterPro"/>
</dbReference>
<evidence type="ECO:0000313" key="12">
    <source>
        <dbReference type="Proteomes" id="UP000314982"/>
    </source>
</evidence>
<evidence type="ECO:0000256" key="8">
    <source>
        <dbReference type="PROSITE-ProRule" id="PRU00288"/>
    </source>
</evidence>
<dbReference type="PANTHER" id="PTHR45854">
    <property type="entry name" value="ASAP FAMILY MEMBER"/>
    <property type="match status" value="1"/>
</dbReference>
<dbReference type="FunFam" id="1.10.220.150:FF:000002">
    <property type="entry name" value="arf-GAP with SH3 domain, ANK repeat and PH domain-containing protein 1"/>
    <property type="match status" value="1"/>
</dbReference>
<feature type="domain" description="Arf-GAP" evidence="10">
    <location>
        <begin position="351"/>
        <end position="472"/>
    </location>
</feature>
<name>A0A4W5N6A6_9TELE</name>
<dbReference type="InterPro" id="IPR027267">
    <property type="entry name" value="AH/BAR_dom_sf"/>
</dbReference>
<dbReference type="PROSITE" id="PS50088">
    <property type="entry name" value="ANK_REPEAT"/>
    <property type="match status" value="2"/>
</dbReference>
<keyword evidence="4" id="KW-0677">Repeat</keyword>
<evidence type="ECO:0000256" key="6">
    <source>
        <dbReference type="ARBA" id="ARBA00023043"/>
    </source>
</evidence>
<dbReference type="Ensembl" id="ENSHHUT00000047178.1">
    <property type="protein sequence ID" value="ENSHHUP00000045493.1"/>
    <property type="gene ID" value="ENSHHUG00000027703.1"/>
</dbReference>
<keyword evidence="12" id="KW-1185">Reference proteome</keyword>
<evidence type="ECO:0000256" key="3">
    <source>
        <dbReference type="ARBA" id="ARBA00022723"/>
    </source>
</evidence>
<dbReference type="Pfam" id="PF01412">
    <property type="entry name" value="ArfGap"/>
    <property type="match status" value="1"/>
</dbReference>